<protein>
    <submittedName>
        <fullName evidence="2">Uncharacterized protein</fullName>
    </submittedName>
</protein>
<dbReference type="Proteomes" id="UP000887574">
    <property type="component" value="Unplaced"/>
</dbReference>
<organism evidence="1 2">
    <name type="scientific">Ditylenchus dipsaci</name>
    <dbReference type="NCBI Taxonomy" id="166011"/>
    <lineage>
        <taxon>Eukaryota</taxon>
        <taxon>Metazoa</taxon>
        <taxon>Ecdysozoa</taxon>
        <taxon>Nematoda</taxon>
        <taxon>Chromadorea</taxon>
        <taxon>Rhabditida</taxon>
        <taxon>Tylenchina</taxon>
        <taxon>Tylenchomorpha</taxon>
        <taxon>Sphaerularioidea</taxon>
        <taxon>Anguinidae</taxon>
        <taxon>Anguininae</taxon>
        <taxon>Ditylenchus</taxon>
    </lineage>
</organism>
<dbReference type="WBParaSite" id="jg20710">
    <property type="protein sequence ID" value="jg20710"/>
    <property type="gene ID" value="jg20710"/>
</dbReference>
<dbReference type="AlphaFoldDB" id="A0A915DLR8"/>
<accession>A0A915DLR8</accession>
<name>A0A915DLR8_9BILA</name>
<sequence>MYGLRFDIHGITKSAIIKCKQNDCEISKIYSSCNEGSAHYLAAGYAIDMINVRKFYQDLGQPFPQVCQLFMDNTDNMDNFKPKTGPKPSLKPNPKSPTDVISYNTSNTNNYINPVKNDISACESLFVEYCASALVFLCIFV</sequence>
<evidence type="ECO:0000313" key="2">
    <source>
        <dbReference type="WBParaSite" id="jg20710"/>
    </source>
</evidence>
<proteinExistence type="predicted"/>
<reference evidence="2" key="1">
    <citation type="submission" date="2022-11" db="UniProtKB">
        <authorList>
            <consortium name="WormBaseParasite"/>
        </authorList>
    </citation>
    <scope>IDENTIFICATION</scope>
</reference>
<keyword evidence="1" id="KW-1185">Reference proteome</keyword>
<evidence type="ECO:0000313" key="1">
    <source>
        <dbReference type="Proteomes" id="UP000887574"/>
    </source>
</evidence>